<dbReference type="GO" id="GO:0016787">
    <property type="term" value="F:hydrolase activity"/>
    <property type="evidence" value="ECO:0007669"/>
    <property type="project" value="UniProtKB-KW"/>
</dbReference>
<dbReference type="RefSeq" id="WP_382825456.1">
    <property type="nucleotide sequence ID" value="NZ_JBHXLY010000007.1"/>
</dbReference>
<dbReference type="Gene3D" id="3.40.50.1820">
    <property type="entry name" value="alpha/beta hydrolase"/>
    <property type="match status" value="1"/>
</dbReference>
<dbReference type="SUPFAM" id="SSF53474">
    <property type="entry name" value="alpha/beta-Hydrolases"/>
    <property type="match status" value="1"/>
</dbReference>
<protein>
    <submittedName>
        <fullName evidence="2">Alpha/beta fold hydrolase</fullName>
    </submittedName>
</protein>
<comment type="caution">
    <text evidence="2">The sequence shown here is derived from an EMBL/GenBank/DDBJ whole genome shotgun (WGS) entry which is preliminary data.</text>
</comment>
<evidence type="ECO:0000313" key="3">
    <source>
        <dbReference type="Proteomes" id="UP001598251"/>
    </source>
</evidence>
<keyword evidence="2" id="KW-0378">Hydrolase</keyword>
<organism evidence="2 3">
    <name type="scientific">Streptomyces sindenensis</name>
    <dbReference type="NCBI Taxonomy" id="67363"/>
    <lineage>
        <taxon>Bacteria</taxon>
        <taxon>Bacillati</taxon>
        <taxon>Actinomycetota</taxon>
        <taxon>Actinomycetes</taxon>
        <taxon>Kitasatosporales</taxon>
        <taxon>Streptomycetaceae</taxon>
        <taxon>Streptomyces</taxon>
    </lineage>
</organism>
<reference evidence="2 3" key="1">
    <citation type="submission" date="2024-09" db="EMBL/GenBank/DDBJ databases">
        <title>The Natural Products Discovery Center: Release of the First 8490 Sequenced Strains for Exploring Actinobacteria Biosynthetic Diversity.</title>
        <authorList>
            <person name="Kalkreuter E."/>
            <person name="Kautsar S.A."/>
            <person name="Yang D."/>
            <person name="Bader C.D."/>
            <person name="Teijaro C.N."/>
            <person name="Fluegel L."/>
            <person name="Davis C.M."/>
            <person name="Simpson J.R."/>
            <person name="Lauterbach L."/>
            <person name="Steele A.D."/>
            <person name="Gui C."/>
            <person name="Meng S."/>
            <person name="Li G."/>
            <person name="Viehrig K."/>
            <person name="Ye F."/>
            <person name="Su P."/>
            <person name="Kiefer A.F."/>
            <person name="Nichols A."/>
            <person name="Cepeda A.J."/>
            <person name="Yan W."/>
            <person name="Fan B."/>
            <person name="Jiang Y."/>
            <person name="Adhikari A."/>
            <person name="Zheng C.-J."/>
            <person name="Schuster L."/>
            <person name="Cowan T.M."/>
            <person name="Smanski M.J."/>
            <person name="Chevrette M.G."/>
            <person name="De Carvalho L.P.S."/>
            <person name="Shen B."/>
        </authorList>
    </citation>
    <scope>NUCLEOTIDE SEQUENCE [LARGE SCALE GENOMIC DNA]</scope>
    <source>
        <strain evidence="2 3">NPDC058546</strain>
    </source>
</reference>
<evidence type="ECO:0000256" key="1">
    <source>
        <dbReference type="SAM" id="MobiDB-lite"/>
    </source>
</evidence>
<name>A0ABW6EGE7_9ACTN</name>
<proteinExistence type="predicted"/>
<evidence type="ECO:0000313" key="2">
    <source>
        <dbReference type="EMBL" id="MFD4214162.1"/>
    </source>
</evidence>
<dbReference type="Proteomes" id="UP001598251">
    <property type="component" value="Unassembled WGS sequence"/>
</dbReference>
<sequence length="393" mass="40847">MTTVVFIHGTGVRPPHTETLNARVTASLAEAAPGVRVVPLDWGERHGARLAAGGASIPPDRTGATERDVAGEEDGEDGEDAETTAWERLYRDPEAELALAATRGPSGEAPPGAAFPDEEFRERLAALAARGESVAPELGPGLGARAADLARSPLLAPAAEALDPEDLAPLLARALAAAVIGAALAADAPVLCDGPARDAAVDRVARELGATAPGSTRGPVGRLIGRPVLRLGSRYAVRRRRALTGAVHPAAGDVLKFLVRGGPLRTALRELAADAEPPVVLLGHSLGGIIALDTLIEAPLPGVRLLVTVGSQAPFLYETGALPHLDHPEPLPGHVPAWLNIHDRRDLLGFAAAPVFPGRAEDIATDNRQPFPAAHSAYWSDPAVYRAIAERLP</sequence>
<feature type="region of interest" description="Disordered" evidence="1">
    <location>
        <begin position="50"/>
        <end position="82"/>
    </location>
</feature>
<dbReference type="InterPro" id="IPR029058">
    <property type="entry name" value="AB_hydrolase_fold"/>
</dbReference>
<feature type="compositionally biased region" description="Acidic residues" evidence="1">
    <location>
        <begin position="71"/>
        <end position="82"/>
    </location>
</feature>
<keyword evidence="3" id="KW-1185">Reference proteome</keyword>
<gene>
    <name evidence="2" type="ORF">ACFWSS_14880</name>
</gene>
<dbReference type="EMBL" id="JBHXOF010000007">
    <property type="protein sequence ID" value="MFD4214162.1"/>
    <property type="molecule type" value="Genomic_DNA"/>
</dbReference>
<accession>A0ABW6EGE7</accession>